<reference evidence="2" key="1">
    <citation type="submission" date="2018-07" db="EMBL/GenBank/DDBJ databases">
        <authorList>
            <person name="Blom J."/>
        </authorList>
    </citation>
    <scope>NUCLEOTIDE SEQUENCE [LARGE SCALE GENOMIC DNA]</scope>
    <source>
        <strain evidence="2">CCOS 864</strain>
    </source>
</reference>
<evidence type="ECO:0000313" key="2">
    <source>
        <dbReference type="Proteomes" id="UP000255177"/>
    </source>
</evidence>
<dbReference type="EMBL" id="UIDD01000007">
    <property type="protein sequence ID" value="SUQ63091.1"/>
    <property type="molecule type" value="Genomic_DNA"/>
</dbReference>
<dbReference type="InterPro" id="IPR029058">
    <property type="entry name" value="AB_hydrolase_fold"/>
</dbReference>
<dbReference type="Pfam" id="PF06821">
    <property type="entry name" value="Ser_hydrolase"/>
    <property type="match status" value="1"/>
</dbReference>
<dbReference type="Proteomes" id="UP000255177">
    <property type="component" value="Unassembled WGS sequence"/>
</dbReference>
<dbReference type="SUPFAM" id="SSF53474">
    <property type="entry name" value="alpha/beta-Hydrolases"/>
    <property type="match status" value="1"/>
</dbReference>
<dbReference type="Gene3D" id="3.40.50.1820">
    <property type="entry name" value="alpha/beta hydrolase"/>
    <property type="match status" value="1"/>
</dbReference>
<dbReference type="AlphaFoldDB" id="A0A380T0R4"/>
<protein>
    <submittedName>
        <fullName evidence="1">Serine hydrolase family protein</fullName>
    </submittedName>
</protein>
<dbReference type="InterPro" id="IPR010662">
    <property type="entry name" value="RBBP9/YdeN"/>
</dbReference>
<dbReference type="GO" id="GO:0016787">
    <property type="term" value="F:hydrolase activity"/>
    <property type="evidence" value="ECO:0007669"/>
    <property type="project" value="UniProtKB-KW"/>
</dbReference>
<gene>
    <name evidence="1" type="ORF">CCOS864_02541</name>
</gene>
<evidence type="ECO:0000313" key="1">
    <source>
        <dbReference type="EMBL" id="SUQ63091.1"/>
    </source>
</evidence>
<keyword evidence="2" id="KW-1185">Reference proteome</keyword>
<proteinExistence type="predicted"/>
<accession>A0A380T0R4</accession>
<sequence>MAVQALEITCERTVLSIGADVEKLHTRATVLIVPGLREHVAEHWQTLLAARLAKVHTVPPLQRNGLDCNARVEAIEQVLQQIDGEVVLVAHSAGVLMVAHWAARYQRPIKGALLAAPPDLQAAWPAAYPSPDSLRANGWSPLPITPLPFPSIVAASSDDHLASLEAVSTMARGWGSQLLELGAVGHLNPAAGYGPWPLAETLIQALDR</sequence>
<keyword evidence="1" id="KW-0378">Hydrolase</keyword>
<name>A0A380T0R4_9PSED</name>
<organism evidence="1 2">
    <name type="scientific">Pseudomonas wadenswilerensis</name>
    <dbReference type="NCBI Taxonomy" id="1785161"/>
    <lineage>
        <taxon>Bacteria</taxon>
        <taxon>Pseudomonadati</taxon>
        <taxon>Pseudomonadota</taxon>
        <taxon>Gammaproteobacteria</taxon>
        <taxon>Pseudomonadales</taxon>
        <taxon>Pseudomonadaceae</taxon>
        <taxon>Pseudomonas</taxon>
    </lineage>
</organism>